<dbReference type="Pfam" id="PF03184">
    <property type="entry name" value="DDE_1"/>
    <property type="match status" value="1"/>
</dbReference>
<dbReference type="EMBL" id="JAACNO010002473">
    <property type="protein sequence ID" value="KAF4132970.1"/>
    <property type="molecule type" value="Genomic_DNA"/>
</dbReference>
<dbReference type="Pfam" id="PF03221">
    <property type="entry name" value="HTH_Tnp_Tc5"/>
    <property type="match status" value="1"/>
</dbReference>
<feature type="domain" description="DDE-1" evidence="2">
    <location>
        <begin position="212"/>
        <end position="379"/>
    </location>
</feature>
<feature type="non-terminal residue" evidence="4">
    <location>
        <position position="385"/>
    </location>
</feature>
<gene>
    <name evidence="4" type="ORF">GN958_ATG17879</name>
</gene>
<dbReference type="GO" id="GO:0005634">
    <property type="term" value="C:nucleus"/>
    <property type="evidence" value="ECO:0007669"/>
    <property type="project" value="TreeGrafter"/>
</dbReference>
<keyword evidence="4" id="KW-0540">Nuclease</keyword>
<evidence type="ECO:0000259" key="2">
    <source>
        <dbReference type="Pfam" id="PF03184"/>
    </source>
</evidence>
<keyword evidence="4" id="KW-0255">Endonuclease</keyword>
<proteinExistence type="predicted"/>
<protein>
    <submittedName>
        <fullName evidence="4">DDE superfamily endonuclease</fullName>
    </submittedName>
</protein>
<comment type="caution">
    <text evidence="4">The sequence shown here is derived from an EMBL/GenBank/DDBJ whole genome shotgun (WGS) entry which is preliminary data.</text>
</comment>
<dbReference type="PANTHER" id="PTHR19303:SF57">
    <property type="entry name" value="HTH CENPB-TYPE DOMAIN-CONTAINING PROTEIN"/>
    <property type="match status" value="1"/>
</dbReference>
<evidence type="ECO:0000313" key="4">
    <source>
        <dbReference type="EMBL" id="KAF4132970.1"/>
    </source>
</evidence>
<name>A0A8S9TX07_PHYIN</name>
<dbReference type="InterPro" id="IPR004875">
    <property type="entry name" value="DDE_SF_endonuclease_dom"/>
</dbReference>
<dbReference type="InterPro" id="IPR050863">
    <property type="entry name" value="CenT-Element_Derived"/>
</dbReference>
<feature type="domain" description="HTH CENPB-type" evidence="3">
    <location>
        <begin position="46"/>
        <end position="108"/>
    </location>
</feature>
<organism evidence="4 5">
    <name type="scientific">Phytophthora infestans</name>
    <name type="common">Potato late blight agent</name>
    <name type="synonym">Botrytis infestans</name>
    <dbReference type="NCBI Taxonomy" id="4787"/>
    <lineage>
        <taxon>Eukaryota</taxon>
        <taxon>Sar</taxon>
        <taxon>Stramenopiles</taxon>
        <taxon>Oomycota</taxon>
        <taxon>Peronosporomycetes</taxon>
        <taxon>Peronosporales</taxon>
        <taxon>Peronosporaceae</taxon>
        <taxon>Phytophthora</taxon>
    </lineage>
</organism>
<keyword evidence="1" id="KW-0238">DNA-binding</keyword>
<dbReference type="InterPro" id="IPR006600">
    <property type="entry name" value="HTH_CenpB_DNA-bd_dom"/>
</dbReference>
<evidence type="ECO:0000259" key="3">
    <source>
        <dbReference type="Pfam" id="PF03221"/>
    </source>
</evidence>
<reference evidence="4" key="1">
    <citation type="submission" date="2020-03" db="EMBL/GenBank/DDBJ databases">
        <title>Hybrid Assembly of Korean Phytophthora infestans isolates.</title>
        <authorList>
            <person name="Prokchorchik M."/>
            <person name="Lee Y."/>
            <person name="Seo J."/>
            <person name="Cho J.-H."/>
            <person name="Park Y.-E."/>
            <person name="Jang D.-C."/>
            <person name="Im J.-S."/>
            <person name="Choi J.-G."/>
            <person name="Park H.-J."/>
            <person name="Lee G.-B."/>
            <person name="Lee Y.-G."/>
            <person name="Hong S.-Y."/>
            <person name="Cho K."/>
            <person name="Sohn K.H."/>
        </authorList>
    </citation>
    <scope>NUCLEOTIDE SEQUENCE</scope>
    <source>
        <strain evidence="4">KR_2_A2</strain>
    </source>
</reference>
<keyword evidence="4" id="KW-0378">Hydrolase</keyword>
<dbReference type="Proteomes" id="UP000704712">
    <property type="component" value="Unassembled WGS sequence"/>
</dbReference>
<dbReference type="PANTHER" id="PTHR19303">
    <property type="entry name" value="TRANSPOSON"/>
    <property type="match status" value="1"/>
</dbReference>
<dbReference type="AlphaFoldDB" id="A0A8S9TX07"/>
<dbReference type="GO" id="GO:0004519">
    <property type="term" value="F:endonuclease activity"/>
    <property type="evidence" value="ECO:0007669"/>
    <property type="project" value="UniProtKB-KW"/>
</dbReference>
<evidence type="ECO:0000313" key="5">
    <source>
        <dbReference type="Proteomes" id="UP000704712"/>
    </source>
</evidence>
<sequence length="385" mass="43191">ALKLLDSASPTSSVAAKKQVLLTNYKAPSKCYADTAAHLHTYVRHPELEKRLVDWIRDMRKNRYLCVTTECLLLMHSKFDSQLFESRSRAASLMYIRRFLKRNRLTIRRITHKGRTKRSDMEVGSAFLLVVYFSTFTYGSENNFTYFCIKVVASLFADGILSCQTGSEKYSSVYNMDQTAIYIDMNGRTTIDFVGAKTVDVMQGSSVNGFRASVFLAASATGIKLPPLIVYAGVHGGPVSQEVFSPSFGAAAVEHTVQKKAFCNEAVMLDWIERIWKPPVYGCRLLILDSLKTHKMASVRQALVEHCCTLVEFVPPGITGVSQPMDVAVMKPFKDYVKSAYCQHHIDNPFPTTPSQKRELISRLVSEAWAEIDPRVVVNGLVSER</sequence>
<evidence type="ECO:0000256" key="1">
    <source>
        <dbReference type="ARBA" id="ARBA00023125"/>
    </source>
</evidence>
<dbReference type="GO" id="GO:0003677">
    <property type="term" value="F:DNA binding"/>
    <property type="evidence" value="ECO:0007669"/>
    <property type="project" value="UniProtKB-KW"/>
</dbReference>
<accession>A0A8S9TX07</accession>